<name>A0A7Y0LEE9_9GAMM</name>
<dbReference type="PANTHER" id="PTHR35936:SF25">
    <property type="entry name" value="ABC TRANSPORTER SUBSTRATE-BINDING PROTEIN"/>
    <property type="match status" value="1"/>
</dbReference>
<dbReference type="AlphaFoldDB" id="A0A7Y0LEE9"/>
<dbReference type="InterPro" id="IPR018313">
    <property type="entry name" value="SBP_3_CS"/>
</dbReference>
<dbReference type="PANTHER" id="PTHR35936">
    <property type="entry name" value="MEMBRANE-BOUND LYTIC MUREIN TRANSGLYCOSYLASE F"/>
    <property type="match status" value="1"/>
</dbReference>
<dbReference type="RefSeq" id="WP_169076022.1">
    <property type="nucleotide sequence ID" value="NZ_JABBXH010000004.1"/>
</dbReference>
<feature type="domain" description="Solute-binding protein family 3/N-terminal" evidence="6">
    <location>
        <begin position="31"/>
        <end position="254"/>
    </location>
</feature>
<accession>A0A7Y0LEE9</accession>
<evidence type="ECO:0000256" key="2">
    <source>
        <dbReference type="ARBA" id="ARBA00010333"/>
    </source>
</evidence>
<dbReference type="InterPro" id="IPR001638">
    <property type="entry name" value="Solute-binding_3/MltF_N"/>
</dbReference>
<dbReference type="SMART" id="SM00062">
    <property type="entry name" value="PBPb"/>
    <property type="match status" value="1"/>
</dbReference>
<evidence type="ECO:0000256" key="5">
    <source>
        <dbReference type="SAM" id="SignalP"/>
    </source>
</evidence>
<dbReference type="Gene3D" id="3.40.190.10">
    <property type="entry name" value="Periplasmic binding protein-like II"/>
    <property type="match status" value="2"/>
</dbReference>
<organism evidence="7 8">
    <name type="scientific">Thalassotalea algicola</name>
    <dbReference type="NCBI Taxonomy" id="2716224"/>
    <lineage>
        <taxon>Bacteria</taxon>
        <taxon>Pseudomonadati</taxon>
        <taxon>Pseudomonadota</taxon>
        <taxon>Gammaproteobacteria</taxon>
        <taxon>Alteromonadales</taxon>
        <taxon>Colwelliaceae</taxon>
        <taxon>Thalassotalea</taxon>
    </lineage>
</organism>
<evidence type="ECO:0000256" key="1">
    <source>
        <dbReference type="ARBA" id="ARBA00004196"/>
    </source>
</evidence>
<protein>
    <submittedName>
        <fullName evidence="7">Amino acid ABC transporter substrate-binding protein</fullName>
    </submittedName>
</protein>
<dbReference type="Proteomes" id="UP000568664">
    <property type="component" value="Unassembled WGS sequence"/>
</dbReference>
<dbReference type="SUPFAM" id="SSF53850">
    <property type="entry name" value="Periplasmic binding protein-like II"/>
    <property type="match status" value="1"/>
</dbReference>
<comment type="similarity">
    <text evidence="2 4">Belongs to the bacterial solute-binding protein 3 family.</text>
</comment>
<feature type="chain" id="PRO_5030844399" evidence="5">
    <location>
        <begin position="28"/>
        <end position="264"/>
    </location>
</feature>
<reference evidence="7 8" key="1">
    <citation type="submission" date="2020-04" db="EMBL/GenBank/DDBJ databases">
        <title>Thalassotalea sp. M1531, isolated from the surface of marine red alga.</title>
        <authorList>
            <person name="Pang L."/>
            <person name="Lu D.-C."/>
        </authorList>
    </citation>
    <scope>NUCLEOTIDE SEQUENCE [LARGE SCALE GENOMIC DNA]</scope>
    <source>
        <strain evidence="7 8">M1531</strain>
    </source>
</reference>
<evidence type="ECO:0000259" key="6">
    <source>
        <dbReference type="SMART" id="SM00062"/>
    </source>
</evidence>
<sequence>MLTSVKLRRFQLTFFLFLTLLVNSSFAKTETFNVGIDQFPPWTFFEDKQLQGIDIEIINSLADKLALQLNYVSCSFKRCLAMLKSGEVDLVPGLFKTPEREMYATFLEPAYLTDPPKVFYVNASKLYTINQYSDLSNLVIGIREGVSYFEQFDNDNQLTKVEASHESRLIKLLIKNRIDAFISTEPLVNYVLSKTRPNEKIVKVSYSHHYNNVTYLALSKKSKYVTKMKEFQNVIKRSLENGQYNQIVREYYEKYSAKDFVIKE</sequence>
<keyword evidence="3 5" id="KW-0732">Signal</keyword>
<dbReference type="EMBL" id="JABBXH010000004">
    <property type="protein sequence ID" value="NMP32723.1"/>
    <property type="molecule type" value="Genomic_DNA"/>
</dbReference>
<dbReference type="GO" id="GO:0030313">
    <property type="term" value="C:cell envelope"/>
    <property type="evidence" value="ECO:0007669"/>
    <property type="project" value="UniProtKB-SubCell"/>
</dbReference>
<keyword evidence="8" id="KW-1185">Reference proteome</keyword>
<evidence type="ECO:0000313" key="7">
    <source>
        <dbReference type="EMBL" id="NMP32723.1"/>
    </source>
</evidence>
<evidence type="ECO:0000256" key="4">
    <source>
        <dbReference type="RuleBase" id="RU003744"/>
    </source>
</evidence>
<proteinExistence type="inferred from homology"/>
<gene>
    <name evidence="7" type="ORF">HII17_14265</name>
</gene>
<feature type="signal peptide" evidence="5">
    <location>
        <begin position="1"/>
        <end position="27"/>
    </location>
</feature>
<dbReference type="PROSITE" id="PS01039">
    <property type="entry name" value="SBP_BACTERIAL_3"/>
    <property type="match status" value="1"/>
</dbReference>
<evidence type="ECO:0000256" key="3">
    <source>
        <dbReference type="ARBA" id="ARBA00022729"/>
    </source>
</evidence>
<evidence type="ECO:0000313" key="8">
    <source>
        <dbReference type="Proteomes" id="UP000568664"/>
    </source>
</evidence>
<dbReference type="Pfam" id="PF00497">
    <property type="entry name" value="SBP_bac_3"/>
    <property type="match status" value="1"/>
</dbReference>
<comment type="subcellular location">
    <subcellularLocation>
        <location evidence="1">Cell envelope</location>
    </subcellularLocation>
</comment>
<comment type="caution">
    <text evidence="7">The sequence shown here is derived from an EMBL/GenBank/DDBJ whole genome shotgun (WGS) entry which is preliminary data.</text>
</comment>